<comment type="caution">
    <text evidence="2">The sequence shown here is derived from an EMBL/GenBank/DDBJ whole genome shotgun (WGS) entry which is preliminary data.</text>
</comment>
<gene>
    <name evidence="2" type="ORF">FB4_1151</name>
</gene>
<reference evidence="2 3" key="1">
    <citation type="journal article" date="2012" name="J. Bacteriol.">
        <title>Draft Genome Sequences for Two Metal-Reducing Pelosinus fermentans Strains Isolated from a Cr(VI)-Contaminated Site and for Type Strain R7.</title>
        <authorList>
            <person name="Brown S.D."/>
            <person name="Podar M."/>
            <person name="Klingeman D.M."/>
            <person name="Johnson C.M."/>
            <person name="Yang Z.K."/>
            <person name="Utturkar S.M."/>
            <person name="Land M.L."/>
            <person name="Mosher J.J."/>
            <person name="Hurt R.A.Jr."/>
            <person name="Phelps T.J."/>
            <person name="Palumbo A.V."/>
            <person name="Arkin A.P."/>
            <person name="Hazen T.C."/>
            <person name="Elias D.A."/>
        </authorList>
    </citation>
    <scope>NUCLEOTIDE SEQUENCE [LARGE SCALE GENOMIC DNA]</scope>
    <source>
        <strain evidence="2 3">B4</strain>
    </source>
</reference>
<dbReference type="EMBL" id="AKVJ01000076">
    <property type="protein sequence ID" value="EIW15462.1"/>
    <property type="molecule type" value="Genomic_DNA"/>
</dbReference>
<evidence type="ECO:0000313" key="3">
    <source>
        <dbReference type="Proteomes" id="UP000004324"/>
    </source>
</evidence>
<keyword evidence="1" id="KW-0812">Transmembrane</keyword>
<keyword evidence="3" id="KW-1185">Reference proteome</keyword>
<keyword evidence="1" id="KW-0472">Membrane</keyword>
<proteinExistence type="predicted"/>
<dbReference type="Proteomes" id="UP000004324">
    <property type="component" value="Unassembled WGS sequence"/>
</dbReference>
<dbReference type="AlphaFoldDB" id="I9AR86"/>
<evidence type="ECO:0000313" key="2">
    <source>
        <dbReference type="EMBL" id="EIW15462.1"/>
    </source>
</evidence>
<organism evidence="2 3">
    <name type="scientific">Pelosinus fermentans B4</name>
    <dbReference type="NCBI Taxonomy" id="1149862"/>
    <lineage>
        <taxon>Bacteria</taxon>
        <taxon>Bacillati</taxon>
        <taxon>Bacillota</taxon>
        <taxon>Negativicutes</taxon>
        <taxon>Selenomonadales</taxon>
        <taxon>Sporomusaceae</taxon>
        <taxon>Pelosinus</taxon>
    </lineage>
</organism>
<name>I9AR86_9FIRM</name>
<feature type="transmembrane region" description="Helical" evidence="1">
    <location>
        <begin position="6"/>
        <end position="28"/>
    </location>
</feature>
<protein>
    <submittedName>
        <fullName evidence="2">Uncharacterized protein</fullName>
    </submittedName>
</protein>
<keyword evidence="1" id="KW-1133">Transmembrane helix</keyword>
<sequence length="50" mass="5634">MDSDSSIMQILFLNCGFLLHSIILRIVLPRGGITYGIFLNHYTKASFKMG</sequence>
<evidence type="ECO:0000256" key="1">
    <source>
        <dbReference type="SAM" id="Phobius"/>
    </source>
</evidence>
<accession>I9AR86</accession>